<dbReference type="Proteomes" id="UP001489004">
    <property type="component" value="Unassembled WGS sequence"/>
</dbReference>
<evidence type="ECO:0000313" key="2">
    <source>
        <dbReference type="EMBL" id="KAK9815550.1"/>
    </source>
</evidence>
<gene>
    <name evidence="2" type="ORF">WJX72_005615</name>
</gene>
<evidence type="ECO:0000256" key="1">
    <source>
        <dbReference type="SAM" id="MobiDB-lite"/>
    </source>
</evidence>
<accession>A0AAW1Q0C5</accession>
<dbReference type="InterPro" id="IPR015947">
    <property type="entry name" value="PUA-like_sf"/>
</dbReference>
<reference evidence="2 3" key="1">
    <citation type="journal article" date="2024" name="Nat. Commun.">
        <title>Phylogenomics reveals the evolutionary origins of lichenization in chlorophyte algae.</title>
        <authorList>
            <person name="Puginier C."/>
            <person name="Libourel C."/>
            <person name="Otte J."/>
            <person name="Skaloud P."/>
            <person name="Haon M."/>
            <person name="Grisel S."/>
            <person name="Petersen M."/>
            <person name="Berrin J.G."/>
            <person name="Delaux P.M."/>
            <person name="Dal Grande F."/>
            <person name="Keller J."/>
        </authorList>
    </citation>
    <scope>NUCLEOTIDE SEQUENCE [LARGE SCALE GENOMIC DNA]</scope>
    <source>
        <strain evidence="2 3">SAG 2043</strain>
    </source>
</reference>
<feature type="compositionally biased region" description="Polar residues" evidence="1">
    <location>
        <begin position="407"/>
        <end position="420"/>
    </location>
</feature>
<feature type="compositionally biased region" description="Basic and acidic residues" evidence="1">
    <location>
        <begin position="238"/>
        <end position="249"/>
    </location>
</feature>
<name>A0AAW1Q0C5_9CHLO</name>
<dbReference type="AlphaFoldDB" id="A0AAW1Q0C5"/>
<dbReference type="EMBL" id="JALJOR010000006">
    <property type="protein sequence ID" value="KAK9815550.1"/>
    <property type="molecule type" value="Genomic_DNA"/>
</dbReference>
<protein>
    <submittedName>
        <fullName evidence="2">Uncharacterized protein</fullName>
    </submittedName>
</protein>
<sequence length="625" mass="67579">MGHQSAVVQVTMHKQPQLCKPFIILQIWQPWASYAVSGHMRMLGRGWPGDFEGQIWIVVANKNRDMGSDVAEVEKLYREICQAEKRPFQPIQTFPKQGILGCVEVVACHPAEQLLAWDSLPASRRAEVNAPHCFLVDNAMRLDEPLMCDLASAGRLFFGNRLSCPVDGEPPQCPFSLVAAANKKKPESIARVLNQQRGLLPPRPLSRSFSLDKRHLLHDLSAEPEEGQHQASAARQGSKRDATDLRRSSSDGGALASLTRKLPASKVDWRLDPTAPDTPSSRFIKLGRIAVEAAQRAEHGKAQCSLPAMEAAALGDAGAADRDMPVCTYRVPSIFGDKYHEAESPPSSPKCKTRLFSASNDGTRVGNLQTTQVKLPECQPPQHNHALAPACGDGYDAQKSDAAPTDSLPSKTQLPQAQSSLHQGLKTAAAACAGSPSSPAQSRFADLFELQHDPPASFGGPVWDNSYASCHGDVAMPDVQPCKLTNAAAAASSGSIKRCSSFSFTKLDAYWSAPMRDGFQPQRISSDVSSAQQVDPYSGKISTDTDMLYCEESYGQPGYNSMQEVFPNSSVPESNHALNAISLLSKQLDGCTITEKGGHASAQLHSQAIRSDANVMTFKYCKAKA</sequence>
<feature type="region of interest" description="Disordered" evidence="1">
    <location>
        <begin position="377"/>
        <end position="420"/>
    </location>
</feature>
<evidence type="ECO:0000313" key="3">
    <source>
        <dbReference type="Proteomes" id="UP001489004"/>
    </source>
</evidence>
<comment type="caution">
    <text evidence="2">The sequence shown here is derived from an EMBL/GenBank/DDBJ whole genome shotgun (WGS) entry which is preliminary data.</text>
</comment>
<proteinExistence type="predicted"/>
<feature type="region of interest" description="Disordered" evidence="1">
    <location>
        <begin position="220"/>
        <end position="257"/>
    </location>
</feature>
<keyword evidence="3" id="KW-1185">Reference proteome</keyword>
<organism evidence="2 3">
    <name type="scientific">[Myrmecia] bisecta</name>
    <dbReference type="NCBI Taxonomy" id="41462"/>
    <lineage>
        <taxon>Eukaryota</taxon>
        <taxon>Viridiplantae</taxon>
        <taxon>Chlorophyta</taxon>
        <taxon>core chlorophytes</taxon>
        <taxon>Trebouxiophyceae</taxon>
        <taxon>Trebouxiales</taxon>
        <taxon>Trebouxiaceae</taxon>
        <taxon>Myrmecia</taxon>
    </lineage>
</organism>
<dbReference type="SUPFAM" id="SSF88697">
    <property type="entry name" value="PUA domain-like"/>
    <property type="match status" value="1"/>
</dbReference>